<keyword evidence="2" id="KW-0812">Transmembrane</keyword>
<evidence type="ECO:0000313" key="4">
    <source>
        <dbReference type="Proteomes" id="UP001165082"/>
    </source>
</evidence>
<reference evidence="3" key="1">
    <citation type="submission" date="2022-07" db="EMBL/GenBank/DDBJ databases">
        <title>Genome analysis of Parmales, a sister group of diatoms, reveals the evolutionary specialization of diatoms from phago-mixotrophs to photoautotrophs.</title>
        <authorList>
            <person name="Ban H."/>
            <person name="Sato S."/>
            <person name="Yoshikawa S."/>
            <person name="Kazumasa Y."/>
            <person name="Nakamura Y."/>
            <person name="Ichinomiya M."/>
            <person name="Saitoh K."/>
            <person name="Sato N."/>
            <person name="Blanc-Mathieu R."/>
            <person name="Endo H."/>
            <person name="Kuwata A."/>
            <person name="Ogata H."/>
        </authorList>
    </citation>
    <scope>NUCLEOTIDE SEQUENCE</scope>
</reference>
<proteinExistence type="predicted"/>
<dbReference type="CDD" id="cd00054">
    <property type="entry name" value="EGF_CA"/>
    <property type="match status" value="1"/>
</dbReference>
<feature type="transmembrane region" description="Helical" evidence="2">
    <location>
        <begin position="316"/>
        <end position="341"/>
    </location>
</feature>
<protein>
    <recommendedName>
        <fullName evidence="5">EGF-like domain-containing protein</fullName>
    </recommendedName>
</protein>
<evidence type="ECO:0000256" key="2">
    <source>
        <dbReference type="SAM" id="Phobius"/>
    </source>
</evidence>
<feature type="transmembrane region" description="Helical" evidence="2">
    <location>
        <begin position="190"/>
        <end position="215"/>
    </location>
</feature>
<feature type="transmembrane region" description="Helical" evidence="2">
    <location>
        <begin position="58"/>
        <end position="81"/>
    </location>
</feature>
<evidence type="ECO:0008006" key="5">
    <source>
        <dbReference type="Google" id="ProtNLM"/>
    </source>
</evidence>
<comment type="caution">
    <text evidence="3">The sequence shown here is derived from an EMBL/GenBank/DDBJ whole genome shotgun (WGS) entry which is preliminary data.</text>
</comment>
<name>A0A9W7DTE0_9STRA</name>
<sequence length="380" mass="41448">MASLTDACIVEAYSYRFYPCSNNGVCSNSTCICAPGWTGRSDFLNHEGIDCQVHETTIIVINIALFLVSTLNLVVLLSSLVPDLLRAFFPNVAPLGTSGKVAPTRHESTKVSGTSSTEDDPSSPPPRKASRRLSISVSSNKLPVGYKRIGIKCFKEKFIAAKFFGSVQSIGWMAMSIQHLTTDNVVGTDIGITVFNAIGAINFWAFTFQSLYTVVSLAAKSSGQNSDEINRTVKNYKFGVTVAFCLVLIANSLTLVMAVDNSTQSILTPAYYVMTMFAIIAAQIFTHKYCGLMVQVLTEHDKGQGKLTGQITKFKLLVNVVVKRGVGNAILNLCFAVWPFLYNKVAYQLPGQWVIACLMCLAINHKVIPKQILKLKVESA</sequence>
<feature type="transmembrane region" description="Helical" evidence="2">
    <location>
        <begin position="347"/>
        <end position="364"/>
    </location>
</feature>
<feature type="transmembrane region" description="Helical" evidence="2">
    <location>
        <begin position="158"/>
        <end position="178"/>
    </location>
</feature>
<keyword evidence="2" id="KW-1133">Transmembrane helix</keyword>
<accession>A0A9W7DTE0</accession>
<feature type="transmembrane region" description="Helical" evidence="2">
    <location>
        <begin position="265"/>
        <end position="285"/>
    </location>
</feature>
<dbReference type="Gene3D" id="2.10.25.10">
    <property type="entry name" value="Laminin"/>
    <property type="match status" value="1"/>
</dbReference>
<evidence type="ECO:0000256" key="1">
    <source>
        <dbReference type="SAM" id="MobiDB-lite"/>
    </source>
</evidence>
<dbReference type="AlphaFoldDB" id="A0A9W7DTE0"/>
<evidence type="ECO:0000313" key="3">
    <source>
        <dbReference type="EMBL" id="GMH50068.1"/>
    </source>
</evidence>
<feature type="transmembrane region" description="Helical" evidence="2">
    <location>
        <begin position="236"/>
        <end position="259"/>
    </location>
</feature>
<keyword evidence="2" id="KW-0472">Membrane</keyword>
<dbReference type="OrthoDB" id="202366at2759"/>
<dbReference type="EMBL" id="BRXZ01000659">
    <property type="protein sequence ID" value="GMH50068.1"/>
    <property type="molecule type" value="Genomic_DNA"/>
</dbReference>
<gene>
    <name evidence="3" type="ORF">TrRE_jg8225</name>
</gene>
<feature type="region of interest" description="Disordered" evidence="1">
    <location>
        <begin position="100"/>
        <end position="133"/>
    </location>
</feature>
<keyword evidence="4" id="KW-1185">Reference proteome</keyword>
<organism evidence="3 4">
    <name type="scientific">Triparma retinervis</name>
    <dbReference type="NCBI Taxonomy" id="2557542"/>
    <lineage>
        <taxon>Eukaryota</taxon>
        <taxon>Sar</taxon>
        <taxon>Stramenopiles</taxon>
        <taxon>Ochrophyta</taxon>
        <taxon>Bolidophyceae</taxon>
        <taxon>Parmales</taxon>
        <taxon>Triparmaceae</taxon>
        <taxon>Triparma</taxon>
    </lineage>
</organism>
<dbReference type="Proteomes" id="UP001165082">
    <property type="component" value="Unassembled WGS sequence"/>
</dbReference>